<dbReference type="AlphaFoldDB" id="B1I0R4"/>
<reference evidence="2" key="1">
    <citation type="submission" date="2007-10" db="EMBL/GenBank/DDBJ databases">
        <title>Complete sequence of chromosome of Desulforudis audaxviator MP104C.</title>
        <authorList>
            <person name="Copeland A."/>
            <person name="Lucas S."/>
            <person name="Lapidus A."/>
            <person name="Barry K."/>
            <person name="Glavina del Rio T."/>
            <person name="Dalin E."/>
            <person name="Tice H."/>
            <person name="Bruce D."/>
            <person name="Pitluck S."/>
            <person name="Lowry S.R."/>
            <person name="Larimer F."/>
            <person name="Land M.L."/>
            <person name="Hauser L."/>
            <person name="Kyrpides N."/>
            <person name="Ivanova N.N."/>
            <person name="Richardson P."/>
        </authorList>
    </citation>
    <scope>NUCLEOTIDE SEQUENCE [LARGE SCALE GENOMIC DNA]</scope>
    <source>
        <strain evidence="2">MP104C</strain>
    </source>
</reference>
<organism evidence="1 2">
    <name type="scientific">Desulforudis audaxviator (strain MP104C)</name>
    <dbReference type="NCBI Taxonomy" id="477974"/>
    <lineage>
        <taxon>Bacteria</taxon>
        <taxon>Bacillati</taxon>
        <taxon>Bacillota</taxon>
        <taxon>Clostridia</taxon>
        <taxon>Thermoanaerobacterales</taxon>
        <taxon>Candidatus Desulforudaceae</taxon>
        <taxon>Candidatus Desulforudis</taxon>
    </lineage>
</organism>
<accession>B1I0R4</accession>
<dbReference type="KEGG" id="dau:Daud_0198"/>
<dbReference type="Proteomes" id="UP000008544">
    <property type="component" value="Chromosome"/>
</dbReference>
<dbReference type="HOGENOM" id="CLU_2600303_0_0_9"/>
<protein>
    <submittedName>
        <fullName evidence="1">Uncharacterized protein</fullName>
    </submittedName>
</protein>
<evidence type="ECO:0000313" key="2">
    <source>
        <dbReference type="Proteomes" id="UP000008544"/>
    </source>
</evidence>
<dbReference type="EMBL" id="CP000860">
    <property type="protein sequence ID" value="ACA58760.1"/>
    <property type="molecule type" value="Genomic_DNA"/>
</dbReference>
<keyword evidence="2" id="KW-1185">Reference proteome</keyword>
<gene>
    <name evidence="1" type="ordered locus">Daud_0198</name>
</gene>
<reference evidence="1 2" key="2">
    <citation type="journal article" date="2008" name="Science">
        <title>Environmental genomics reveals a single-species ecosystem deep within Earth.</title>
        <authorList>
            <person name="Chivian D."/>
            <person name="Brodie E.L."/>
            <person name="Alm E.J."/>
            <person name="Culley D.E."/>
            <person name="Dehal P.S."/>
            <person name="Desantis T.Z."/>
            <person name="Gihring T.M."/>
            <person name="Lapidus A."/>
            <person name="Lin L.H."/>
            <person name="Lowry S.R."/>
            <person name="Moser D.P."/>
            <person name="Richardson P.M."/>
            <person name="Southam G."/>
            <person name="Wanger G."/>
            <person name="Pratt L.M."/>
            <person name="Andersen G.L."/>
            <person name="Hazen T.C."/>
            <person name="Brockman F.J."/>
            <person name="Arkin A.P."/>
            <person name="Onstott T.C."/>
        </authorList>
    </citation>
    <scope>NUCLEOTIDE SEQUENCE [LARGE SCALE GENOMIC DNA]</scope>
    <source>
        <strain evidence="1 2">MP104C</strain>
    </source>
</reference>
<name>B1I0R4_DESAP</name>
<proteinExistence type="predicted"/>
<sequence length="79" mass="9344">MVFVLKRFEEAPIIQPRIQFGQVFRELKQLGRQQLIQERYLAALFLTETQHAQIKIIPYAVERQERISMTMLISTPCIP</sequence>
<evidence type="ECO:0000313" key="1">
    <source>
        <dbReference type="EMBL" id="ACA58760.1"/>
    </source>
</evidence>